<name>F0RKW7_DEIPM</name>
<feature type="region of interest" description="Disordered" evidence="1">
    <location>
        <begin position="1"/>
        <end position="83"/>
    </location>
</feature>
<reference evidence="2 3" key="2">
    <citation type="journal article" date="2012" name="Stand. Genomic Sci.">
        <title>Complete genome sequence of the orange-red pigmented, radioresistant Deinococcus proteolyticus type strain (MRP(T)).</title>
        <authorList>
            <person name="Copeland A."/>
            <person name="Zeytun A."/>
            <person name="Yassawong M."/>
            <person name="Nolan M."/>
            <person name="Lucas S."/>
            <person name="Hammon N."/>
            <person name="Deshpande S."/>
            <person name="Cheng J.F."/>
            <person name="Han C."/>
            <person name="Tapia R."/>
            <person name="Goodwin L.A."/>
            <person name="Pitluck S."/>
            <person name="Mavromatis K."/>
            <person name="Liolios K."/>
            <person name="Pagani I."/>
            <person name="Ivanova N."/>
            <person name="Mikhailova N."/>
            <person name="Pati A."/>
            <person name="Chen A."/>
            <person name="Palaniappan K."/>
            <person name="Land M."/>
            <person name="Hauser L."/>
            <person name="Jeffries C.D."/>
            <person name="Brambilla E.M."/>
            <person name="Rohde M."/>
            <person name="Sikorski J."/>
            <person name="Pukall R."/>
            <person name="Goker M."/>
            <person name="Detter J.C."/>
            <person name="Woyke T."/>
            <person name="Bristow J."/>
            <person name="Eisen J.A."/>
            <person name="Markowitz V."/>
            <person name="Hugenholtz P."/>
            <person name="Kyrpides N.C."/>
            <person name="Klenk H.P."/>
            <person name="Lapidus A."/>
        </authorList>
    </citation>
    <scope>NUCLEOTIDE SEQUENCE [LARGE SCALE GENOMIC DNA]</scope>
    <source>
        <strain evidence="3">ATCC 35074 / DSM 20540 / JCM 6276 / NBRC 101906 / NCIMB 13154 / VKM Ac-1939 / CCM 2703 / MRP</strain>
    </source>
</reference>
<dbReference type="STRING" id="693977.Deipr_0578"/>
<keyword evidence="3" id="KW-1185">Reference proteome</keyword>
<gene>
    <name evidence="2" type="ordered locus">Deipr_0578</name>
</gene>
<accession>F0RKW7</accession>
<dbReference type="HOGENOM" id="CLU_1370218_0_0_0"/>
<evidence type="ECO:0000256" key="1">
    <source>
        <dbReference type="SAM" id="MobiDB-lite"/>
    </source>
</evidence>
<evidence type="ECO:0000313" key="3">
    <source>
        <dbReference type="Proteomes" id="UP000007718"/>
    </source>
</evidence>
<sequence>MSGAGSAGEDTSGAGQAEAPVAGAGGNDQGTEGAGRGPETAAPPAGELPGIAAPVGAAPLPAAPPTSEAPAAPAGSELDQTGRRGGELCTVVVDVRGLGRFERDQFSYVYGPGGERLWPTPQQAANVDGQLANEGLLTYFRSEGDIAAAFGSYTVIKAASLARNPDATAREILSSSQLGPAAAAQFQQIGAECRLAYLY</sequence>
<proteinExistence type="predicted"/>
<dbReference type="Proteomes" id="UP000007718">
    <property type="component" value="Chromosome"/>
</dbReference>
<reference evidence="3" key="1">
    <citation type="submission" date="2011-02" db="EMBL/GenBank/DDBJ databases">
        <title>The complete sequence of chromosome of Deinococcus proteolyticus DSM 20540.</title>
        <authorList>
            <consortium name="US DOE Joint Genome Institute (JGI-PGF)"/>
            <person name="Lucas S."/>
            <person name="Copeland A."/>
            <person name="Lapidus A."/>
            <person name="Bruce D."/>
            <person name="Goodwin L."/>
            <person name="Pitluck S."/>
            <person name="Kyrpides N."/>
            <person name="Mavromatis K."/>
            <person name="Pagani I."/>
            <person name="Ivanova N."/>
            <person name="Ovchinnikova G."/>
            <person name="Zeytun A."/>
            <person name="Detter J.C."/>
            <person name="Han C."/>
            <person name="Land M."/>
            <person name="Hauser L."/>
            <person name="Markowitz V."/>
            <person name="Cheng J.-F."/>
            <person name="Hugenholtz P."/>
            <person name="Woyke T."/>
            <person name="Wu D."/>
            <person name="Pukall R."/>
            <person name="Steenblock K."/>
            <person name="Brambilla E."/>
            <person name="Klenk H.-P."/>
            <person name="Eisen J.A."/>
        </authorList>
    </citation>
    <scope>NUCLEOTIDE SEQUENCE [LARGE SCALE GENOMIC DNA]</scope>
    <source>
        <strain evidence="3">ATCC 35074 / DSM 20540 / JCM 6276 / NBRC 101906 / NCIMB 13154 / VKM Ac-1939 / CCM 2703 / MRP</strain>
    </source>
</reference>
<evidence type="ECO:0000313" key="2">
    <source>
        <dbReference type="EMBL" id="ADY25740.1"/>
    </source>
</evidence>
<feature type="compositionally biased region" description="Gly residues" evidence="1">
    <location>
        <begin position="23"/>
        <end position="36"/>
    </location>
</feature>
<dbReference type="KEGG" id="dpt:Deipr_0578"/>
<dbReference type="EMBL" id="CP002536">
    <property type="protein sequence ID" value="ADY25740.1"/>
    <property type="molecule type" value="Genomic_DNA"/>
</dbReference>
<dbReference type="AlphaFoldDB" id="F0RKW7"/>
<protein>
    <submittedName>
        <fullName evidence="2">Uncharacterized protein</fullName>
    </submittedName>
</protein>
<feature type="compositionally biased region" description="Low complexity" evidence="1">
    <location>
        <begin position="49"/>
        <end position="75"/>
    </location>
</feature>
<organism evidence="2 3">
    <name type="scientific">Deinococcus proteolyticus (strain ATCC 35074 / DSM 20540 / JCM 6276 / NBRC 101906 / NCIMB 13154 / VKM Ac-1939 / CCM 2703 / MRP)</name>
    <dbReference type="NCBI Taxonomy" id="693977"/>
    <lineage>
        <taxon>Bacteria</taxon>
        <taxon>Thermotogati</taxon>
        <taxon>Deinococcota</taxon>
        <taxon>Deinococci</taxon>
        <taxon>Deinococcales</taxon>
        <taxon>Deinococcaceae</taxon>
        <taxon>Deinococcus</taxon>
    </lineage>
</organism>